<name>A0A517M0L6_9BACT</name>
<dbReference type="AlphaFoldDB" id="A0A517M0L6"/>
<sequence>MTQRVRTPIQPRKLPLTELYSLAPKLLSRWWRGHSFCLTARASPRVFEGCAAR</sequence>
<reference evidence="1 2" key="1">
    <citation type="submission" date="2019-02" db="EMBL/GenBank/DDBJ databases">
        <title>Deep-cultivation of Planctomycetes and their phenomic and genomic characterization uncovers novel biology.</title>
        <authorList>
            <person name="Wiegand S."/>
            <person name="Jogler M."/>
            <person name="Boedeker C."/>
            <person name="Pinto D."/>
            <person name="Vollmers J."/>
            <person name="Rivas-Marin E."/>
            <person name="Kohn T."/>
            <person name="Peeters S.H."/>
            <person name="Heuer A."/>
            <person name="Rast P."/>
            <person name="Oberbeckmann S."/>
            <person name="Bunk B."/>
            <person name="Jeske O."/>
            <person name="Meyerdierks A."/>
            <person name="Storesund J.E."/>
            <person name="Kallscheuer N."/>
            <person name="Luecker S."/>
            <person name="Lage O.M."/>
            <person name="Pohl T."/>
            <person name="Merkel B.J."/>
            <person name="Hornburger P."/>
            <person name="Mueller R.-W."/>
            <person name="Bruemmer F."/>
            <person name="Labrenz M."/>
            <person name="Spormann A.M."/>
            <person name="Op den Camp H."/>
            <person name="Overmann J."/>
            <person name="Amann R."/>
            <person name="Jetten M.S.M."/>
            <person name="Mascher T."/>
            <person name="Medema M.H."/>
            <person name="Devos D.P."/>
            <person name="Kaster A.-K."/>
            <person name="Ovreas L."/>
            <person name="Rohde M."/>
            <person name="Galperin M.Y."/>
            <person name="Jogler C."/>
        </authorList>
    </citation>
    <scope>NUCLEOTIDE SEQUENCE [LARGE SCALE GENOMIC DNA]</scope>
    <source>
        <strain evidence="1 2">EC9</strain>
    </source>
</reference>
<dbReference type="Proteomes" id="UP000319557">
    <property type="component" value="Chromosome"/>
</dbReference>
<organism evidence="1 2">
    <name type="scientific">Rosistilla ulvae</name>
    <dbReference type="NCBI Taxonomy" id="1930277"/>
    <lineage>
        <taxon>Bacteria</taxon>
        <taxon>Pseudomonadati</taxon>
        <taxon>Planctomycetota</taxon>
        <taxon>Planctomycetia</taxon>
        <taxon>Pirellulales</taxon>
        <taxon>Pirellulaceae</taxon>
        <taxon>Rosistilla</taxon>
    </lineage>
</organism>
<evidence type="ECO:0000313" key="1">
    <source>
        <dbReference type="EMBL" id="QDS88412.1"/>
    </source>
</evidence>
<accession>A0A517M0L6</accession>
<gene>
    <name evidence="1" type="ORF">EC9_26020</name>
</gene>
<evidence type="ECO:0000313" key="2">
    <source>
        <dbReference type="Proteomes" id="UP000319557"/>
    </source>
</evidence>
<keyword evidence="2" id="KW-1185">Reference proteome</keyword>
<protein>
    <submittedName>
        <fullName evidence="1">Uncharacterized protein</fullName>
    </submittedName>
</protein>
<dbReference type="KEGG" id="ruv:EC9_26020"/>
<dbReference type="EMBL" id="CP036261">
    <property type="protein sequence ID" value="QDS88412.1"/>
    <property type="molecule type" value="Genomic_DNA"/>
</dbReference>
<proteinExistence type="predicted"/>